<dbReference type="EMBL" id="NNRM01000012">
    <property type="protein sequence ID" value="OYR28918.1"/>
    <property type="molecule type" value="Genomic_DNA"/>
</dbReference>
<dbReference type="Proteomes" id="UP000216188">
    <property type="component" value="Unassembled WGS sequence"/>
</dbReference>
<proteinExistence type="predicted"/>
<name>A0A256GPJ5_9HYPH</name>
<dbReference type="RefSeq" id="WP_094543276.1">
    <property type="nucleotide sequence ID" value="NZ_JBHEEM010000016.1"/>
</dbReference>
<accession>A0A256GPJ5</accession>
<organism evidence="1 2">
    <name type="scientific">Brucella pseudogrignonensis</name>
    <dbReference type="NCBI Taxonomy" id="419475"/>
    <lineage>
        <taxon>Bacteria</taxon>
        <taxon>Pseudomonadati</taxon>
        <taxon>Pseudomonadota</taxon>
        <taxon>Alphaproteobacteria</taxon>
        <taxon>Hyphomicrobiales</taxon>
        <taxon>Brucellaceae</taxon>
        <taxon>Brucella/Ochrobactrum group</taxon>
        <taxon>Brucella</taxon>
    </lineage>
</organism>
<evidence type="ECO:0000313" key="2">
    <source>
        <dbReference type="Proteomes" id="UP000216188"/>
    </source>
</evidence>
<dbReference type="AlphaFoldDB" id="A0A256GPJ5"/>
<comment type="caution">
    <text evidence="1">The sequence shown here is derived from an EMBL/GenBank/DDBJ whole genome shotgun (WGS) entry which is preliminary data.</text>
</comment>
<keyword evidence="2" id="KW-1185">Reference proteome</keyword>
<evidence type="ECO:0000313" key="1">
    <source>
        <dbReference type="EMBL" id="OYR28918.1"/>
    </source>
</evidence>
<sequence length="133" mass="14948">MPKFVVRKGHDAFVYYETVVEADTSEEARSLAKSVHYDGEWLATGDVQEFDDYEIDEHSGVRLLEPRETVEAFHTITVTARERDAVLAGLSTLQLALINGPLDPVFTGDLTNNGAHAGLELHEIDELYRRFKV</sequence>
<gene>
    <name evidence="1" type="ORF">CEV34_0842</name>
</gene>
<reference evidence="1 2" key="1">
    <citation type="submission" date="2017-07" db="EMBL/GenBank/DDBJ databases">
        <title>Phylogenetic study on the rhizospheric bacterium Ochrobactrum sp. A44.</title>
        <authorList>
            <person name="Krzyzanowska D.M."/>
            <person name="Ossowicki A."/>
            <person name="Rajewska M."/>
            <person name="Maciag T."/>
            <person name="Kaczynski Z."/>
            <person name="Czerwicka M."/>
            <person name="Jafra S."/>
        </authorList>
    </citation>
    <scope>NUCLEOTIDE SEQUENCE [LARGE SCALE GENOMIC DNA]</scope>
    <source>
        <strain evidence="1 2">CCUG 30717</strain>
    </source>
</reference>
<protein>
    <submittedName>
        <fullName evidence="1">Uncharacterized protein</fullName>
    </submittedName>
</protein>